<evidence type="ECO:0008006" key="2">
    <source>
        <dbReference type="Google" id="ProtNLM"/>
    </source>
</evidence>
<dbReference type="AlphaFoldDB" id="A0A7S3PGK4"/>
<protein>
    <recommendedName>
        <fullName evidence="2">CCHC-type domain-containing protein</fullName>
    </recommendedName>
</protein>
<accession>A0A7S3PGK4</accession>
<dbReference type="EMBL" id="HBIN01007826">
    <property type="protein sequence ID" value="CAE0435487.1"/>
    <property type="molecule type" value="Transcribed_RNA"/>
</dbReference>
<gene>
    <name evidence="1" type="ORF">ASTO00021_LOCUS5767</name>
</gene>
<name>A0A7S3PGK4_9STRA</name>
<sequence>MVNSNLVILGDLARPKLNSFARVDVQNFLDKHHEHLQKCKSARMPSNQLKREELLTEYLNIDQKRQIAKRLTKELSDLTHDDVEEFLNDSLNEKQTTEADPVKLLKGKVFLKYGKDIRDAVINLEMFVDKRLKAANVPLSKVSLTSVQGRINLFKILKNTLPKELRVELEQFTLDNVNPTSQLTLVKDPDYEMVLKKYTNLVSEWFRSFRFRPQLEPKNGAIMRVNADDDVQPSTSKPKHDKTKFHRWNANDMVNDLSKGQKRALVKALNVRPTKKKSIECWKCSKSHHLRDCPEFNDEASRRQFFKEYLKSKKSHS</sequence>
<proteinExistence type="predicted"/>
<organism evidence="1">
    <name type="scientific">Aplanochytrium stocchinoi</name>
    <dbReference type="NCBI Taxonomy" id="215587"/>
    <lineage>
        <taxon>Eukaryota</taxon>
        <taxon>Sar</taxon>
        <taxon>Stramenopiles</taxon>
        <taxon>Bigyra</taxon>
        <taxon>Labyrinthulomycetes</taxon>
        <taxon>Thraustochytrida</taxon>
        <taxon>Thraustochytriidae</taxon>
        <taxon>Aplanochytrium</taxon>
    </lineage>
</organism>
<reference evidence="1" key="1">
    <citation type="submission" date="2021-01" db="EMBL/GenBank/DDBJ databases">
        <authorList>
            <person name="Corre E."/>
            <person name="Pelletier E."/>
            <person name="Niang G."/>
            <person name="Scheremetjew M."/>
            <person name="Finn R."/>
            <person name="Kale V."/>
            <person name="Holt S."/>
            <person name="Cochrane G."/>
            <person name="Meng A."/>
            <person name="Brown T."/>
            <person name="Cohen L."/>
        </authorList>
    </citation>
    <scope>NUCLEOTIDE SEQUENCE</scope>
    <source>
        <strain evidence="1">GSBS06</strain>
    </source>
</reference>
<evidence type="ECO:0000313" key="1">
    <source>
        <dbReference type="EMBL" id="CAE0435487.1"/>
    </source>
</evidence>